<sequence length="383" mass="42417">MEADNTERVFPASPSGSTSPVSVTPPGTPQSGWRSIFKWYWPTSLDQGAASEKVLLQEYGGIPVDNTLHVQLQRVSLGSNTQRFINTLVLDQSDVRGSASERTNIVLCHGFGAGLGFLYKNLWPLSRLVPNCRVYAIDLLGMGRSGRPEFPKFQMNNTQADATRAVDFFLDSFEEWRMKQDGLEKFVLVGHSMGGYLSALYALRHPQRVEKLILASPVGLPEQVGDGVAVTGHKIPGWISHLWNANYTPQGMLRGLGPLGPRFAHGYINNRFAYLPEPERLSLATYFYHISADLGSGEYALAALLAPGAWAREPLHSRLPKLTMPTTFMYGENDWMDKRHAVAAAEKMTVEVDIVSVPQAGHHLNLDNPQEFNRIVAAQVMNI</sequence>
<protein>
    <recommendedName>
        <fullName evidence="3">AB hydrolase-1 domain-containing protein</fullName>
    </recommendedName>
</protein>
<feature type="region of interest" description="Disordered" evidence="2">
    <location>
        <begin position="1"/>
        <end position="29"/>
    </location>
</feature>
<dbReference type="GO" id="GO:0055088">
    <property type="term" value="P:lipid homeostasis"/>
    <property type="evidence" value="ECO:0007669"/>
    <property type="project" value="TreeGrafter"/>
</dbReference>
<proteinExistence type="inferred from homology"/>
<reference evidence="4 5" key="1">
    <citation type="submission" date="2016-10" db="EMBL/GenBank/DDBJ databases">
        <title>The genome of Paramicrosporidium saccamoebae is the missing link in understanding Cryptomycota and Microsporidia evolution.</title>
        <authorList>
            <person name="Quandt C.A."/>
            <person name="Beaudet D."/>
            <person name="Corsaro D."/>
            <person name="Michel R."/>
            <person name="Corradi N."/>
            <person name="James T."/>
        </authorList>
    </citation>
    <scope>NUCLEOTIDE SEQUENCE [LARGE SCALE GENOMIC DNA]</scope>
    <source>
        <strain evidence="4 5">KSL3</strain>
    </source>
</reference>
<evidence type="ECO:0000256" key="2">
    <source>
        <dbReference type="SAM" id="MobiDB-lite"/>
    </source>
</evidence>
<feature type="domain" description="AB hydrolase-1" evidence="3">
    <location>
        <begin position="105"/>
        <end position="374"/>
    </location>
</feature>
<accession>A0A2H9TIM8</accession>
<dbReference type="Gene3D" id="3.40.50.1820">
    <property type="entry name" value="alpha/beta hydrolase"/>
    <property type="match status" value="1"/>
</dbReference>
<dbReference type="GO" id="GO:0005739">
    <property type="term" value="C:mitochondrion"/>
    <property type="evidence" value="ECO:0007669"/>
    <property type="project" value="TreeGrafter"/>
</dbReference>
<dbReference type="STRING" id="1246581.A0A2H9TIM8"/>
<dbReference type="InterPro" id="IPR000073">
    <property type="entry name" value="AB_hydrolase_1"/>
</dbReference>
<dbReference type="Proteomes" id="UP000240830">
    <property type="component" value="Unassembled WGS sequence"/>
</dbReference>
<feature type="compositionally biased region" description="Low complexity" evidence="2">
    <location>
        <begin position="13"/>
        <end position="25"/>
    </location>
</feature>
<evidence type="ECO:0000256" key="1">
    <source>
        <dbReference type="ARBA" id="ARBA00038097"/>
    </source>
</evidence>
<dbReference type="PANTHER" id="PTHR42886:SF29">
    <property type="entry name" value="PUMMELIG, ISOFORM A"/>
    <property type="match status" value="1"/>
</dbReference>
<dbReference type="OrthoDB" id="7457040at2759"/>
<evidence type="ECO:0000313" key="4">
    <source>
        <dbReference type="EMBL" id="PJF17612.1"/>
    </source>
</evidence>
<dbReference type="PANTHER" id="PTHR42886">
    <property type="entry name" value="RE40534P-RELATED"/>
    <property type="match status" value="1"/>
</dbReference>
<dbReference type="AlphaFoldDB" id="A0A2H9TIM8"/>
<dbReference type="InterPro" id="IPR029058">
    <property type="entry name" value="AB_hydrolase_fold"/>
</dbReference>
<name>A0A2H9TIM8_9FUNG</name>
<comment type="caution">
    <text evidence="4">The sequence shown here is derived from an EMBL/GenBank/DDBJ whole genome shotgun (WGS) entry which is preliminary data.</text>
</comment>
<dbReference type="EMBL" id="MTSL01000168">
    <property type="protein sequence ID" value="PJF17612.1"/>
    <property type="molecule type" value="Genomic_DNA"/>
</dbReference>
<gene>
    <name evidence="4" type="ORF">PSACC_02553</name>
</gene>
<evidence type="ECO:0000259" key="3">
    <source>
        <dbReference type="Pfam" id="PF12697"/>
    </source>
</evidence>
<keyword evidence="5" id="KW-1185">Reference proteome</keyword>
<evidence type="ECO:0000313" key="5">
    <source>
        <dbReference type="Proteomes" id="UP000240830"/>
    </source>
</evidence>
<dbReference type="GO" id="GO:0052689">
    <property type="term" value="F:carboxylic ester hydrolase activity"/>
    <property type="evidence" value="ECO:0007669"/>
    <property type="project" value="TreeGrafter"/>
</dbReference>
<organism evidence="4 5">
    <name type="scientific">Paramicrosporidium saccamoebae</name>
    <dbReference type="NCBI Taxonomy" id="1246581"/>
    <lineage>
        <taxon>Eukaryota</taxon>
        <taxon>Fungi</taxon>
        <taxon>Fungi incertae sedis</taxon>
        <taxon>Cryptomycota</taxon>
        <taxon>Cryptomycota incertae sedis</taxon>
        <taxon>Paramicrosporidium</taxon>
    </lineage>
</organism>
<dbReference type="GO" id="GO:0006654">
    <property type="term" value="P:phosphatidic acid biosynthetic process"/>
    <property type="evidence" value="ECO:0007669"/>
    <property type="project" value="TreeGrafter"/>
</dbReference>
<comment type="similarity">
    <text evidence="1">Belongs to the peptidase S33 family. ABHD4/ABHD5 subfamily.</text>
</comment>
<dbReference type="SUPFAM" id="SSF53474">
    <property type="entry name" value="alpha/beta-Hydrolases"/>
    <property type="match status" value="1"/>
</dbReference>
<dbReference type="Pfam" id="PF12697">
    <property type="entry name" value="Abhydrolase_6"/>
    <property type="match status" value="1"/>
</dbReference>
<dbReference type="GO" id="GO:0042171">
    <property type="term" value="F:lysophosphatidic acid acyltransferase activity"/>
    <property type="evidence" value="ECO:0007669"/>
    <property type="project" value="TreeGrafter"/>
</dbReference>